<dbReference type="Proteomes" id="UP001595947">
    <property type="component" value="Unassembled WGS sequence"/>
</dbReference>
<sequence length="297" mass="33675">MRLLVPELVLEEFDRNRPHAEERAAKSISDRVRDLGRDLDDIGVGPHRGLGRDDSPGPNGQRRDIADFREIRELLERARRLEPRAEHHERVVRRALGKLAPFHLPKNSVGDALLAERYRTTVAGGPTDETFAFVTSNYRDFSAPGGDQRQPHPDLAELFDGTRSRYCLGPDGLRQLLTDEFGEAFHDEVADVEFVRSDDEPRTYGEILAAAEEYLDKVWYVRHLIQRAKEERGEETRPMPADIRAGVEAAAQRVVERYGAENVGPWDDWGWDFVNGQLAALRWVLGTDWGDAGLLDT</sequence>
<accession>A0ABV9YTT9</accession>
<feature type="region of interest" description="Disordered" evidence="1">
    <location>
        <begin position="42"/>
        <end position="64"/>
    </location>
</feature>
<proteinExistence type="predicted"/>
<organism evidence="3 4">
    <name type="scientific">Actinomycetospora atypica</name>
    <dbReference type="NCBI Taxonomy" id="1290095"/>
    <lineage>
        <taxon>Bacteria</taxon>
        <taxon>Bacillati</taxon>
        <taxon>Actinomycetota</taxon>
        <taxon>Actinomycetes</taxon>
        <taxon>Pseudonocardiales</taxon>
        <taxon>Pseudonocardiaceae</taxon>
        <taxon>Actinomycetospora</taxon>
    </lineage>
</organism>
<dbReference type="InterPro" id="IPR032557">
    <property type="entry name" value="DUF4935"/>
</dbReference>
<evidence type="ECO:0000259" key="2">
    <source>
        <dbReference type="Pfam" id="PF16289"/>
    </source>
</evidence>
<evidence type="ECO:0000313" key="4">
    <source>
        <dbReference type="Proteomes" id="UP001595947"/>
    </source>
</evidence>
<feature type="compositionally biased region" description="Basic and acidic residues" evidence="1">
    <location>
        <begin position="50"/>
        <end position="64"/>
    </location>
</feature>
<gene>
    <name evidence="3" type="ORF">ACFPBZ_21785</name>
</gene>
<evidence type="ECO:0000313" key="3">
    <source>
        <dbReference type="EMBL" id="MFC5064870.1"/>
    </source>
</evidence>
<evidence type="ECO:0000256" key="1">
    <source>
        <dbReference type="SAM" id="MobiDB-lite"/>
    </source>
</evidence>
<dbReference type="RefSeq" id="WP_378038213.1">
    <property type="nucleotide sequence ID" value="NZ_JBHSIV010000027.1"/>
</dbReference>
<name>A0ABV9YTT9_9PSEU</name>
<reference evidence="4" key="1">
    <citation type="journal article" date="2019" name="Int. J. Syst. Evol. Microbiol.">
        <title>The Global Catalogue of Microorganisms (GCM) 10K type strain sequencing project: providing services to taxonomists for standard genome sequencing and annotation.</title>
        <authorList>
            <consortium name="The Broad Institute Genomics Platform"/>
            <consortium name="The Broad Institute Genome Sequencing Center for Infectious Disease"/>
            <person name="Wu L."/>
            <person name="Ma J."/>
        </authorList>
    </citation>
    <scope>NUCLEOTIDE SEQUENCE [LARGE SCALE GENOMIC DNA]</scope>
    <source>
        <strain evidence="4">CGMCC 4.7093</strain>
    </source>
</reference>
<dbReference type="Pfam" id="PF16289">
    <property type="entry name" value="PIN_12"/>
    <property type="match status" value="1"/>
</dbReference>
<keyword evidence="4" id="KW-1185">Reference proteome</keyword>
<dbReference type="EMBL" id="JBHSIV010000027">
    <property type="protein sequence ID" value="MFC5064870.1"/>
    <property type="molecule type" value="Genomic_DNA"/>
</dbReference>
<protein>
    <submittedName>
        <fullName evidence="3">PIN domain-containing protein</fullName>
    </submittedName>
</protein>
<feature type="domain" description="DUF4935" evidence="2">
    <location>
        <begin position="2"/>
        <end position="141"/>
    </location>
</feature>
<comment type="caution">
    <text evidence="3">The sequence shown here is derived from an EMBL/GenBank/DDBJ whole genome shotgun (WGS) entry which is preliminary data.</text>
</comment>